<dbReference type="AlphaFoldDB" id="A0A8S1WSM5"/>
<dbReference type="EMBL" id="CAJJDP010000098">
    <property type="protein sequence ID" value="CAD8191395.1"/>
    <property type="molecule type" value="Genomic_DNA"/>
</dbReference>
<comment type="caution">
    <text evidence="1">The sequence shown here is derived from an EMBL/GenBank/DDBJ whole genome shotgun (WGS) entry which is preliminary data.</text>
</comment>
<name>A0A8S1WSM5_PAROT</name>
<sequence>MFNLYIQFFIFQIRIYKLIKSSAISNDGFNSCKDQLNDCVWIQEGKQQNEQQQSRVESILTAIELVNWVKELGQQLFESQARHNQSNNENHDKIGNFVGEQFLFLTRVANAFS</sequence>
<dbReference type="Proteomes" id="UP000683925">
    <property type="component" value="Unassembled WGS sequence"/>
</dbReference>
<evidence type="ECO:0000313" key="2">
    <source>
        <dbReference type="Proteomes" id="UP000683925"/>
    </source>
</evidence>
<proteinExistence type="predicted"/>
<protein>
    <submittedName>
        <fullName evidence="1">Uncharacterized protein</fullName>
    </submittedName>
</protein>
<organism evidence="1 2">
    <name type="scientific">Paramecium octaurelia</name>
    <dbReference type="NCBI Taxonomy" id="43137"/>
    <lineage>
        <taxon>Eukaryota</taxon>
        <taxon>Sar</taxon>
        <taxon>Alveolata</taxon>
        <taxon>Ciliophora</taxon>
        <taxon>Intramacronucleata</taxon>
        <taxon>Oligohymenophorea</taxon>
        <taxon>Peniculida</taxon>
        <taxon>Parameciidae</taxon>
        <taxon>Paramecium</taxon>
    </lineage>
</organism>
<accession>A0A8S1WSM5</accession>
<evidence type="ECO:0000313" key="1">
    <source>
        <dbReference type="EMBL" id="CAD8191395.1"/>
    </source>
</evidence>
<reference evidence="1" key="1">
    <citation type="submission" date="2021-01" db="EMBL/GenBank/DDBJ databases">
        <authorList>
            <consortium name="Genoscope - CEA"/>
            <person name="William W."/>
        </authorList>
    </citation>
    <scope>NUCLEOTIDE SEQUENCE</scope>
</reference>
<keyword evidence="2" id="KW-1185">Reference proteome</keyword>
<gene>
    <name evidence="1" type="ORF">POCTA_138.1.T0990199</name>
</gene>